<organism evidence="3 4">
    <name type="scientific">Sclerotinia nivalis</name>
    <dbReference type="NCBI Taxonomy" id="352851"/>
    <lineage>
        <taxon>Eukaryota</taxon>
        <taxon>Fungi</taxon>
        <taxon>Dikarya</taxon>
        <taxon>Ascomycota</taxon>
        <taxon>Pezizomycotina</taxon>
        <taxon>Leotiomycetes</taxon>
        <taxon>Helotiales</taxon>
        <taxon>Sclerotiniaceae</taxon>
        <taxon>Sclerotinia</taxon>
    </lineage>
</organism>
<accession>A0A9X0DCT4</accession>
<feature type="region of interest" description="Disordered" evidence="1">
    <location>
        <begin position="77"/>
        <end position="198"/>
    </location>
</feature>
<evidence type="ECO:0000313" key="3">
    <source>
        <dbReference type="EMBL" id="KAJ8058681.1"/>
    </source>
</evidence>
<feature type="compositionally biased region" description="Basic and acidic residues" evidence="1">
    <location>
        <begin position="154"/>
        <end position="192"/>
    </location>
</feature>
<proteinExistence type="predicted"/>
<feature type="compositionally biased region" description="Low complexity" evidence="1">
    <location>
        <begin position="106"/>
        <end position="122"/>
    </location>
</feature>
<reference evidence="3" key="1">
    <citation type="submission" date="2022-11" db="EMBL/GenBank/DDBJ databases">
        <title>Genome Resource of Sclerotinia nivalis Strain SnTB1, a Plant Pathogen Isolated from American Ginseng.</title>
        <authorList>
            <person name="Fan S."/>
        </authorList>
    </citation>
    <scope>NUCLEOTIDE SEQUENCE</scope>
    <source>
        <strain evidence="3">SnTB1</strain>
    </source>
</reference>
<dbReference type="OrthoDB" id="3541127at2759"/>
<keyword evidence="2" id="KW-0732">Signal</keyword>
<dbReference type="Proteomes" id="UP001152300">
    <property type="component" value="Unassembled WGS sequence"/>
</dbReference>
<feature type="compositionally biased region" description="Basic and acidic residues" evidence="1">
    <location>
        <begin position="82"/>
        <end position="92"/>
    </location>
</feature>
<feature type="compositionally biased region" description="Basic and acidic residues" evidence="1">
    <location>
        <begin position="130"/>
        <end position="146"/>
    </location>
</feature>
<keyword evidence="4" id="KW-1185">Reference proteome</keyword>
<protein>
    <submittedName>
        <fullName evidence="3">Uncharacterized protein</fullName>
    </submittedName>
</protein>
<evidence type="ECO:0000256" key="2">
    <source>
        <dbReference type="SAM" id="SignalP"/>
    </source>
</evidence>
<comment type="caution">
    <text evidence="3">The sequence shown here is derived from an EMBL/GenBank/DDBJ whole genome shotgun (WGS) entry which is preliminary data.</text>
</comment>
<name>A0A9X0DCT4_9HELO</name>
<sequence length="198" mass="22859">MMIFTLFALFIRNRLTIRCIIRLLDSTTKLHYTPYTPFEALISTFASYIKFINTPKVLIRRILMSYTDSRGYTNTQRTTIIHHRESSPRDSEYSYETRSSDYYTGSNENMSTRSSSSGHVSRGSGGEQNVKYRDAAADKKYIEGKTSRSGNVHVIDHGDSHKHYDPAEPRASEGKESDYKKTSTRYGREKSRPLNHHR</sequence>
<feature type="chain" id="PRO_5040895957" evidence="2">
    <location>
        <begin position="17"/>
        <end position="198"/>
    </location>
</feature>
<dbReference type="EMBL" id="JAPEIS010000016">
    <property type="protein sequence ID" value="KAJ8058681.1"/>
    <property type="molecule type" value="Genomic_DNA"/>
</dbReference>
<dbReference type="AlphaFoldDB" id="A0A9X0DCT4"/>
<gene>
    <name evidence="3" type="ORF">OCU04_012855</name>
</gene>
<feature type="signal peptide" evidence="2">
    <location>
        <begin position="1"/>
        <end position="16"/>
    </location>
</feature>
<evidence type="ECO:0000313" key="4">
    <source>
        <dbReference type="Proteomes" id="UP001152300"/>
    </source>
</evidence>
<evidence type="ECO:0000256" key="1">
    <source>
        <dbReference type="SAM" id="MobiDB-lite"/>
    </source>
</evidence>
<feature type="compositionally biased region" description="Polar residues" evidence="1">
    <location>
        <begin position="94"/>
        <end position="105"/>
    </location>
</feature>